<keyword evidence="1" id="KW-0812">Transmembrane</keyword>
<comment type="caution">
    <text evidence="3">The sequence shown here is derived from an EMBL/GenBank/DDBJ whole genome shotgun (WGS) entry which is preliminary data.</text>
</comment>
<accession>A0ABS4GJ31</accession>
<protein>
    <submittedName>
        <fullName evidence="3">Anti-sigma-YlaC factor YlaD</fullName>
    </submittedName>
</protein>
<name>A0ABS4GJ31_9BACL</name>
<proteinExistence type="predicted"/>
<dbReference type="RefSeq" id="WP_209807947.1">
    <property type="nucleotide sequence ID" value="NZ_JAGGKT010000001.1"/>
</dbReference>
<feature type="transmembrane region" description="Helical" evidence="1">
    <location>
        <begin position="83"/>
        <end position="100"/>
    </location>
</feature>
<evidence type="ECO:0000313" key="3">
    <source>
        <dbReference type="EMBL" id="MBP1930162.1"/>
    </source>
</evidence>
<dbReference type="Pfam" id="PF13490">
    <property type="entry name" value="zf-HC2"/>
    <property type="match status" value="1"/>
</dbReference>
<keyword evidence="1" id="KW-1133">Transmembrane helix</keyword>
<evidence type="ECO:0000259" key="2">
    <source>
        <dbReference type="Pfam" id="PF13490"/>
    </source>
</evidence>
<organism evidence="3 4">
    <name type="scientific">Ammoniphilus resinae</name>
    <dbReference type="NCBI Taxonomy" id="861532"/>
    <lineage>
        <taxon>Bacteria</taxon>
        <taxon>Bacillati</taxon>
        <taxon>Bacillota</taxon>
        <taxon>Bacilli</taxon>
        <taxon>Bacillales</taxon>
        <taxon>Paenibacillaceae</taxon>
        <taxon>Aneurinibacillus group</taxon>
        <taxon>Ammoniphilus</taxon>
    </lineage>
</organism>
<evidence type="ECO:0000313" key="4">
    <source>
        <dbReference type="Proteomes" id="UP001519343"/>
    </source>
</evidence>
<keyword evidence="1" id="KW-0472">Membrane</keyword>
<reference evidence="3 4" key="1">
    <citation type="submission" date="2021-03" db="EMBL/GenBank/DDBJ databases">
        <title>Genomic Encyclopedia of Type Strains, Phase IV (KMG-IV): sequencing the most valuable type-strain genomes for metagenomic binning, comparative biology and taxonomic classification.</title>
        <authorList>
            <person name="Goeker M."/>
        </authorList>
    </citation>
    <scope>NUCLEOTIDE SEQUENCE [LARGE SCALE GENOMIC DNA]</scope>
    <source>
        <strain evidence="3 4">DSM 24738</strain>
    </source>
</reference>
<sequence>MKKQCEIVQDLLPLYVDGALKAHTEEYVNEHLGKCEVCQLVKQELLQNDNWQSTLNHREPFPSETGEKEFVGRIRSWKKRTSIVGIVLILLVSVISWMIGKNFQEPQPVISPQSDVEQKTSLSVPHLKI</sequence>
<dbReference type="Proteomes" id="UP001519343">
    <property type="component" value="Unassembled WGS sequence"/>
</dbReference>
<dbReference type="InterPro" id="IPR027383">
    <property type="entry name" value="Znf_put"/>
</dbReference>
<feature type="domain" description="Putative zinc-finger" evidence="2">
    <location>
        <begin position="5"/>
        <end position="39"/>
    </location>
</feature>
<gene>
    <name evidence="3" type="ORF">J2Z37_000149</name>
</gene>
<dbReference type="EMBL" id="JAGGKT010000001">
    <property type="protein sequence ID" value="MBP1930162.1"/>
    <property type="molecule type" value="Genomic_DNA"/>
</dbReference>
<keyword evidence="4" id="KW-1185">Reference proteome</keyword>
<evidence type="ECO:0000256" key="1">
    <source>
        <dbReference type="SAM" id="Phobius"/>
    </source>
</evidence>